<dbReference type="InterPro" id="IPR050740">
    <property type="entry name" value="Aldehyde_DH_Superfamily"/>
</dbReference>
<dbReference type="PROSITE" id="PS00687">
    <property type="entry name" value="ALDEHYDE_DEHYDR_GLU"/>
    <property type="match status" value="1"/>
</dbReference>
<keyword evidence="2 4" id="KW-0560">Oxidoreductase</keyword>
<dbReference type="Proteomes" id="UP000031057">
    <property type="component" value="Unassembled WGS sequence"/>
</dbReference>
<keyword evidence="7" id="KW-1185">Reference proteome</keyword>
<evidence type="ECO:0000259" key="5">
    <source>
        <dbReference type="Pfam" id="PF00171"/>
    </source>
</evidence>
<name>A0A0B1ZIY8_9SPHN</name>
<evidence type="ECO:0000313" key="7">
    <source>
        <dbReference type="Proteomes" id="UP000031057"/>
    </source>
</evidence>
<dbReference type="InterPro" id="IPR016161">
    <property type="entry name" value="Ald_DH/histidinol_DH"/>
</dbReference>
<evidence type="ECO:0000313" key="6">
    <source>
        <dbReference type="EMBL" id="KHK89116.1"/>
    </source>
</evidence>
<evidence type="ECO:0000256" key="1">
    <source>
        <dbReference type="ARBA" id="ARBA00009986"/>
    </source>
</evidence>
<dbReference type="GO" id="GO:0009450">
    <property type="term" value="P:gamma-aminobutyric acid catabolic process"/>
    <property type="evidence" value="ECO:0007669"/>
    <property type="project" value="TreeGrafter"/>
</dbReference>
<organism evidence="6 7">
    <name type="scientific">Novosphingobium malaysiense</name>
    <dbReference type="NCBI Taxonomy" id="1348853"/>
    <lineage>
        <taxon>Bacteria</taxon>
        <taxon>Pseudomonadati</taxon>
        <taxon>Pseudomonadota</taxon>
        <taxon>Alphaproteobacteria</taxon>
        <taxon>Sphingomonadales</taxon>
        <taxon>Sphingomonadaceae</taxon>
        <taxon>Novosphingobium</taxon>
    </lineage>
</organism>
<dbReference type="InterPro" id="IPR015590">
    <property type="entry name" value="Aldehyde_DH_dom"/>
</dbReference>
<evidence type="ECO:0000256" key="2">
    <source>
        <dbReference type="ARBA" id="ARBA00023002"/>
    </source>
</evidence>
<dbReference type="SUPFAM" id="SSF53720">
    <property type="entry name" value="ALDH-like"/>
    <property type="match status" value="1"/>
</dbReference>
<proteinExistence type="inferred from homology"/>
<dbReference type="InterPro" id="IPR016162">
    <property type="entry name" value="Ald_DH_N"/>
</dbReference>
<dbReference type="CDD" id="cd07103">
    <property type="entry name" value="ALDH_F5_SSADH_GabD"/>
    <property type="match status" value="1"/>
</dbReference>
<dbReference type="AlphaFoldDB" id="A0A0B1ZIY8"/>
<gene>
    <name evidence="6" type="ORF">LK12_22595</name>
</gene>
<accession>A0A0B1ZIY8</accession>
<dbReference type="InterPro" id="IPR029510">
    <property type="entry name" value="Ald_DH_CS_GLU"/>
</dbReference>
<dbReference type="GO" id="GO:0004777">
    <property type="term" value="F:succinate-semialdehyde dehydrogenase (NAD+) activity"/>
    <property type="evidence" value="ECO:0007669"/>
    <property type="project" value="TreeGrafter"/>
</dbReference>
<dbReference type="FunFam" id="3.40.605.10:FF:000007">
    <property type="entry name" value="NAD/NADP-dependent betaine aldehyde dehydrogenase"/>
    <property type="match status" value="1"/>
</dbReference>
<dbReference type="FunFam" id="3.40.309.10:FF:000004">
    <property type="entry name" value="Succinate-semialdehyde dehydrogenase I"/>
    <property type="match status" value="1"/>
</dbReference>
<sequence>MYANLELYIDGRFVGKDAARAGEAVTDPATGQTIAELPHAGEVEVDEALAASKRAFASWSIASPLERSSILRKAAQIMRDRLDHLCNVMTLEQGKPLVEARSEWTHAIEIFEWCAEEGRRVYGRTIRSRFPSTEHIVMQVPVGPCAVFTPWNFPALCPARKISAALAAGCTVIVRASSETPGCAVEIMRALHEAGLPAGCAQLLFGPASQLSEQLILAPEIAKISFTGSTPIGKHLMGLAAKGAKRTTMELGGNAPVLVFGDCDYDAAIATLSGAKFRNAGQVCVSPARFFVHESLAERFARDMADYAAGLRLGSGLEADTGMGPLANARRVDAMEEFIADAHAKGGTVLTGGKREGNAGHFFRPTVVSGLPTDAMLFRDECFGPILPVMPFSTLDEAIELANNVDAGLAGYAFTRDLGTARQLMNRIETGMLGINTMAVSTPEAPFGGVGESGHGSEGGTEGLQAYLDTKLVSLAS</sequence>
<dbReference type="PANTHER" id="PTHR43353">
    <property type="entry name" value="SUCCINATE-SEMIALDEHYDE DEHYDROGENASE, MITOCHONDRIAL"/>
    <property type="match status" value="1"/>
</dbReference>
<dbReference type="PANTHER" id="PTHR43353:SF5">
    <property type="entry name" value="SUCCINATE-SEMIALDEHYDE DEHYDROGENASE, MITOCHONDRIAL"/>
    <property type="match status" value="1"/>
</dbReference>
<dbReference type="STRING" id="1348853.LK12_22595"/>
<dbReference type="RefSeq" id="WP_039290158.1">
    <property type="nucleotide sequence ID" value="NZ_JTDI01000009.1"/>
</dbReference>
<feature type="active site" evidence="3">
    <location>
        <position position="250"/>
    </location>
</feature>
<feature type="domain" description="Aldehyde dehydrogenase" evidence="5">
    <location>
        <begin position="23"/>
        <end position="473"/>
    </location>
</feature>
<comment type="caution">
    <text evidence="6">The sequence shown here is derived from an EMBL/GenBank/DDBJ whole genome shotgun (WGS) entry which is preliminary data.</text>
</comment>
<protein>
    <submittedName>
        <fullName evidence="6">Aldehyde dehydrogenase</fullName>
    </submittedName>
</protein>
<dbReference type="Gene3D" id="3.40.309.10">
    <property type="entry name" value="Aldehyde Dehydrogenase, Chain A, domain 2"/>
    <property type="match status" value="1"/>
</dbReference>
<evidence type="ECO:0000256" key="4">
    <source>
        <dbReference type="RuleBase" id="RU003345"/>
    </source>
</evidence>
<evidence type="ECO:0000256" key="3">
    <source>
        <dbReference type="PROSITE-ProRule" id="PRU10007"/>
    </source>
</evidence>
<dbReference type="OrthoDB" id="9802947at2"/>
<reference evidence="6 7" key="1">
    <citation type="submission" date="2014-10" db="EMBL/GenBank/DDBJ databases">
        <title>Genome sequence of Novosphingobium malaysiense MUSC 273(T).</title>
        <authorList>
            <person name="Lee L.-H."/>
        </authorList>
    </citation>
    <scope>NUCLEOTIDE SEQUENCE [LARGE SCALE GENOMIC DNA]</scope>
    <source>
        <strain evidence="6 7">MUSC 273</strain>
    </source>
</reference>
<dbReference type="Gene3D" id="3.40.605.10">
    <property type="entry name" value="Aldehyde Dehydrogenase, Chain A, domain 1"/>
    <property type="match status" value="1"/>
</dbReference>
<dbReference type="InterPro" id="IPR016163">
    <property type="entry name" value="Ald_DH_C"/>
</dbReference>
<dbReference type="EMBL" id="JTDI01000009">
    <property type="protein sequence ID" value="KHK89116.1"/>
    <property type="molecule type" value="Genomic_DNA"/>
</dbReference>
<comment type="similarity">
    <text evidence="1 4">Belongs to the aldehyde dehydrogenase family.</text>
</comment>
<dbReference type="Pfam" id="PF00171">
    <property type="entry name" value="Aldedh"/>
    <property type="match status" value="1"/>
</dbReference>